<reference evidence="6 7" key="1">
    <citation type="submission" date="2021-03" db="EMBL/GenBank/DDBJ databases">
        <title>Genomic Encyclopedia of Type Strains, Phase IV (KMG-IV): sequencing the most valuable type-strain genomes for metagenomic binning, comparative biology and taxonomic classification.</title>
        <authorList>
            <person name="Goeker M."/>
        </authorList>
    </citation>
    <scope>NUCLEOTIDE SEQUENCE [LARGE SCALE GENOMIC DNA]</scope>
    <source>
        <strain evidence="6 7">DSM 25609</strain>
    </source>
</reference>
<organism evidence="6 7">
    <name type="scientific">Virgibacillus natechei</name>
    <dbReference type="NCBI Taxonomy" id="1216297"/>
    <lineage>
        <taxon>Bacteria</taxon>
        <taxon>Bacillati</taxon>
        <taxon>Bacillota</taxon>
        <taxon>Bacilli</taxon>
        <taxon>Bacillales</taxon>
        <taxon>Bacillaceae</taxon>
        <taxon>Virgibacillus</taxon>
    </lineage>
</organism>
<dbReference type="NCBIfam" id="NF005381">
    <property type="entry name" value="PRK06924.1"/>
    <property type="match status" value="1"/>
</dbReference>
<dbReference type="EMBL" id="JAGGKX010000004">
    <property type="protein sequence ID" value="MBP1968948.1"/>
    <property type="molecule type" value="Genomic_DNA"/>
</dbReference>
<dbReference type="EC" id="1.1.1.320" evidence="6"/>
<dbReference type="InterPro" id="IPR036291">
    <property type="entry name" value="NAD(P)-bd_dom_sf"/>
</dbReference>
<evidence type="ECO:0000256" key="3">
    <source>
        <dbReference type="ARBA" id="ARBA00022490"/>
    </source>
</evidence>
<keyword evidence="4" id="KW-0521">NADP</keyword>
<dbReference type="PANTHER" id="PTHR44085">
    <property type="entry name" value="SEPIAPTERIN REDUCTASE"/>
    <property type="match status" value="1"/>
</dbReference>
<protein>
    <submittedName>
        <fullName evidence="6">Benzil reductase ((S)-benzoin forming)</fullName>
        <ecNumber evidence="6">1.1.1.320</ecNumber>
    </submittedName>
</protein>
<dbReference type="PRINTS" id="PR00081">
    <property type="entry name" value="GDHRDH"/>
</dbReference>
<comment type="subcellular location">
    <subcellularLocation>
        <location evidence="1">Cytoplasm</location>
    </subcellularLocation>
</comment>
<dbReference type="InterPro" id="IPR002347">
    <property type="entry name" value="SDR_fam"/>
</dbReference>
<name>A0ABS4IDM0_9BACI</name>
<dbReference type="Proteomes" id="UP001519345">
    <property type="component" value="Unassembled WGS sequence"/>
</dbReference>
<dbReference type="InterPro" id="IPR020904">
    <property type="entry name" value="Sc_DH/Rdtase_CS"/>
</dbReference>
<evidence type="ECO:0000256" key="1">
    <source>
        <dbReference type="ARBA" id="ARBA00004496"/>
    </source>
</evidence>
<dbReference type="SUPFAM" id="SSF51735">
    <property type="entry name" value="NAD(P)-binding Rossmann-fold domains"/>
    <property type="match status" value="1"/>
</dbReference>
<gene>
    <name evidence="6" type="ORF">J2Z83_001051</name>
</gene>
<proteinExistence type="inferred from homology"/>
<dbReference type="PANTHER" id="PTHR44085:SF2">
    <property type="entry name" value="SEPIAPTERIN REDUCTASE"/>
    <property type="match status" value="1"/>
</dbReference>
<evidence type="ECO:0000256" key="2">
    <source>
        <dbReference type="ARBA" id="ARBA00006484"/>
    </source>
</evidence>
<dbReference type="Pfam" id="PF00106">
    <property type="entry name" value="adh_short"/>
    <property type="match status" value="1"/>
</dbReference>
<evidence type="ECO:0000313" key="6">
    <source>
        <dbReference type="EMBL" id="MBP1968948.1"/>
    </source>
</evidence>
<keyword evidence="7" id="KW-1185">Reference proteome</keyword>
<sequence length="249" mass="27636">MKYAVVTGVSKGLGESIATLFLESGIHVVGISRSTNDQLPKLALENNMMYHHYACDLGDTLALERTCDDLCEEIFTEDLTALYLVNNAAVLDPIDQAMHIKREELEYHIQVNTIAPMLLMNLFLKKANESNVPFAGASITSGAAESPMNGWSAYCSSKASINMYTQTVALEQENTESNVIAFNPGIMDTAMQERIRETSKEKFTEVEKFKAYKKNNILKDTDAVGGVLVDILTDDEIENGKIYNVKDYL</sequence>
<keyword evidence="5 6" id="KW-0560">Oxidoreductase</keyword>
<comment type="caution">
    <text evidence="6">The sequence shown here is derived from an EMBL/GenBank/DDBJ whole genome shotgun (WGS) entry which is preliminary data.</text>
</comment>
<evidence type="ECO:0000256" key="5">
    <source>
        <dbReference type="ARBA" id="ARBA00023002"/>
    </source>
</evidence>
<evidence type="ECO:0000256" key="4">
    <source>
        <dbReference type="ARBA" id="ARBA00022857"/>
    </source>
</evidence>
<comment type="similarity">
    <text evidence="2">Belongs to the short-chain dehydrogenases/reductases (SDR) family.</text>
</comment>
<dbReference type="PROSITE" id="PS00061">
    <property type="entry name" value="ADH_SHORT"/>
    <property type="match status" value="1"/>
</dbReference>
<accession>A0ABS4IDM0</accession>
<keyword evidence="3" id="KW-0963">Cytoplasm</keyword>
<evidence type="ECO:0000313" key="7">
    <source>
        <dbReference type="Proteomes" id="UP001519345"/>
    </source>
</evidence>
<dbReference type="Gene3D" id="3.40.50.720">
    <property type="entry name" value="NAD(P)-binding Rossmann-like Domain"/>
    <property type="match status" value="1"/>
</dbReference>
<dbReference type="GO" id="GO:0016491">
    <property type="term" value="F:oxidoreductase activity"/>
    <property type="evidence" value="ECO:0007669"/>
    <property type="project" value="UniProtKB-KW"/>
</dbReference>
<dbReference type="InterPro" id="IPR051721">
    <property type="entry name" value="Biopterin_syn/organic_redct"/>
</dbReference>